<keyword evidence="6 9" id="KW-0812">Transmembrane</keyword>
<evidence type="ECO:0000256" key="9">
    <source>
        <dbReference type="RuleBase" id="RU365093"/>
    </source>
</evidence>
<keyword evidence="3 9" id="KW-0813">Transport</keyword>
<feature type="coiled-coil region" evidence="10">
    <location>
        <begin position="165"/>
        <end position="192"/>
    </location>
</feature>
<dbReference type="EMBL" id="WVRA01000003">
    <property type="protein sequence ID" value="NOE18910.1"/>
    <property type="molecule type" value="Genomic_DNA"/>
</dbReference>
<accession>A0AA91BNJ3</accession>
<dbReference type="RefSeq" id="WP_171172658.1">
    <property type="nucleotide sequence ID" value="NZ_WVRA01000003.1"/>
</dbReference>
<dbReference type="InterPro" id="IPR058781">
    <property type="entry name" value="HH_AprE-like"/>
</dbReference>
<feature type="transmembrane region" description="Helical" evidence="9">
    <location>
        <begin position="28"/>
        <end position="48"/>
    </location>
</feature>
<dbReference type="Gene3D" id="2.40.30.170">
    <property type="match status" value="1"/>
</dbReference>
<evidence type="ECO:0000313" key="14">
    <source>
        <dbReference type="Proteomes" id="UP000597886"/>
    </source>
</evidence>
<evidence type="ECO:0000256" key="7">
    <source>
        <dbReference type="ARBA" id="ARBA00022989"/>
    </source>
</evidence>
<keyword evidence="8 9" id="KW-0472">Membrane</keyword>
<dbReference type="PANTHER" id="PTHR30386">
    <property type="entry name" value="MEMBRANE FUSION SUBUNIT OF EMRAB-TOLC MULTIDRUG EFFLUX PUMP"/>
    <property type="match status" value="1"/>
</dbReference>
<evidence type="ECO:0000256" key="4">
    <source>
        <dbReference type="ARBA" id="ARBA00022475"/>
    </source>
</evidence>
<evidence type="ECO:0000313" key="13">
    <source>
        <dbReference type="EMBL" id="NOE18910.1"/>
    </source>
</evidence>
<keyword evidence="5 9" id="KW-0997">Cell inner membrane</keyword>
<keyword evidence="10" id="KW-0175">Coiled coil</keyword>
<evidence type="ECO:0000256" key="5">
    <source>
        <dbReference type="ARBA" id="ARBA00022519"/>
    </source>
</evidence>
<evidence type="ECO:0000256" key="10">
    <source>
        <dbReference type="SAM" id="Coils"/>
    </source>
</evidence>
<evidence type="ECO:0000256" key="1">
    <source>
        <dbReference type="ARBA" id="ARBA00004377"/>
    </source>
</evidence>
<reference evidence="13" key="1">
    <citation type="submission" date="2019-12" db="EMBL/GenBank/DDBJ databases">
        <title>Ruegeria JWLKs population differentiation of coral mucus and skeleton niches.</title>
        <authorList>
            <person name="Luo D."/>
        </authorList>
    </citation>
    <scope>NUCLEOTIDE SEQUENCE</scope>
    <source>
        <strain evidence="13">HKCCD6181</strain>
    </source>
</reference>
<dbReference type="PRINTS" id="PR01490">
    <property type="entry name" value="RTXTOXIND"/>
</dbReference>
<evidence type="ECO:0000256" key="8">
    <source>
        <dbReference type="ARBA" id="ARBA00023136"/>
    </source>
</evidence>
<sequence>MNDLVPVNNSANEPEVWYAEVPRSINRLIVIGVVLLVVCFGGFGVWSFSAPLAAAVIAQGSFVATGRNKIVQHLEGGIIEDIKVVEGQAVQAGQVLMTLDQTSAQANERELHIRKLRLQAMTERLLAEYGERDRLVFSQALVEASEDPEVMAILDGQKLSFDVSRKTLLNDLALLERNMEALKIRSSGFEAQLDSMARRAEILQEEFEAKSQLFEKGLVRKGELNTIRRVQAEAEGQQARLQAEAAEINQMLLKYDEQIARTRSAYREAALDELGVIEADLESVREKSRQARSVLDRAVVRAPVTGTVVRLHYHTPGGVIETGEPIAEILPADAPLIIEAQIPRTEIDSVVTGQTATVRLIALNQRTTPVLYGEVFYISADALLEDSTGVPQEVYLARVSLTPDELQRVRGFVPTPGMPAEIMIQTEERTFAAYIAKPVSDSMSRAFREQ</sequence>
<dbReference type="Pfam" id="PF26002">
    <property type="entry name" value="Beta-barrel_AprE"/>
    <property type="match status" value="1"/>
</dbReference>
<dbReference type="AlphaFoldDB" id="A0AA91BNJ3"/>
<dbReference type="InterPro" id="IPR010129">
    <property type="entry name" value="T1SS_HlyD"/>
</dbReference>
<protein>
    <recommendedName>
        <fullName evidence="9">Membrane fusion protein (MFP) family protein</fullName>
    </recommendedName>
</protein>
<evidence type="ECO:0000256" key="6">
    <source>
        <dbReference type="ARBA" id="ARBA00022692"/>
    </source>
</evidence>
<organism evidence="13 14">
    <name type="scientific">Ruegeria atlantica</name>
    <dbReference type="NCBI Taxonomy" id="81569"/>
    <lineage>
        <taxon>Bacteria</taxon>
        <taxon>Pseudomonadati</taxon>
        <taxon>Pseudomonadota</taxon>
        <taxon>Alphaproteobacteria</taxon>
        <taxon>Rhodobacterales</taxon>
        <taxon>Roseobacteraceae</taxon>
        <taxon>Ruegeria</taxon>
    </lineage>
</organism>
<gene>
    <name evidence="13" type="ORF">GS634_12345</name>
</gene>
<keyword evidence="4 9" id="KW-1003">Cell membrane</keyword>
<keyword evidence="7 9" id="KW-1133">Transmembrane helix</keyword>
<feature type="coiled-coil region" evidence="10">
    <location>
        <begin position="227"/>
        <end position="287"/>
    </location>
</feature>
<dbReference type="Proteomes" id="UP000597886">
    <property type="component" value="Unassembled WGS sequence"/>
</dbReference>
<dbReference type="Pfam" id="PF25994">
    <property type="entry name" value="HH_AprE"/>
    <property type="match status" value="1"/>
</dbReference>
<dbReference type="GO" id="GO:0015031">
    <property type="term" value="P:protein transport"/>
    <property type="evidence" value="ECO:0007669"/>
    <property type="project" value="InterPro"/>
</dbReference>
<dbReference type="InterPro" id="IPR050739">
    <property type="entry name" value="MFP"/>
</dbReference>
<dbReference type="Gene3D" id="2.40.50.100">
    <property type="match status" value="1"/>
</dbReference>
<evidence type="ECO:0000259" key="12">
    <source>
        <dbReference type="Pfam" id="PF26002"/>
    </source>
</evidence>
<dbReference type="InterPro" id="IPR058982">
    <property type="entry name" value="Beta-barrel_AprE"/>
</dbReference>
<proteinExistence type="inferred from homology"/>
<feature type="domain" description="AprE-like beta-barrel" evidence="12">
    <location>
        <begin position="336"/>
        <end position="427"/>
    </location>
</feature>
<evidence type="ECO:0000256" key="3">
    <source>
        <dbReference type="ARBA" id="ARBA00022448"/>
    </source>
</evidence>
<feature type="domain" description="AprE-like long alpha-helical hairpin" evidence="11">
    <location>
        <begin position="104"/>
        <end position="293"/>
    </location>
</feature>
<dbReference type="PANTHER" id="PTHR30386:SF17">
    <property type="entry name" value="ALKALINE PROTEASE SECRETION PROTEIN APRE"/>
    <property type="match status" value="1"/>
</dbReference>
<comment type="similarity">
    <text evidence="2 9">Belongs to the membrane fusion protein (MFP) (TC 8.A.1) family.</text>
</comment>
<dbReference type="NCBIfam" id="TIGR01843">
    <property type="entry name" value="type_I_hlyD"/>
    <property type="match status" value="1"/>
</dbReference>
<comment type="caution">
    <text evidence="13">The sequence shown here is derived from an EMBL/GenBank/DDBJ whole genome shotgun (WGS) entry which is preliminary data.</text>
</comment>
<evidence type="ECO:0000256" key="2">
    <source>
        <dbReference type="ARBA" id="ARBA00009477"/>
    </source>
</evidence>
<comment type="subcellular location">
    <subcellularLocation>
        <location evidence="1 9">Cell inner membrane</location>
        <topology evidence="1 9">Single-pass membrane protein</topology>
    </subcellularLocation>
</comment>
<dbReference type="GO" id="GO:0005886">
    <property type="term" value="C:plasma membrane"/>
    <property type="evidence" value="ECO:0007669"/>
    <property type="project" value="UniProtKB-SubCell"/>
</dbReference>
<name>A0AA91BNJ3_9RHOB</name>
<evidence type="ECO:0000259" key="11">
    <source>
        <dbReference type="Pfam" id="PF25994"/>
    </source>
</evidence>